<dbReference type="InterPro" id="IPR051686">
    <property type="entry name" value="Lipoprotein_DolP"/>
</dbReference>
<dbReference type="RefSeq" id="WP_207558967.1">
    <property type="nucleotide sequence ID" value="NZ_FXWL01000002.1"/>
</dbReference>
<dbReference type="EMBL" id="FXWL01000002">
    <property type="protein sequence ID" value="SMQ76496.1"/>
    <property type="molecule type" value="Genomic_DNA"/>
</dbReference>
<protein>
    <submittedName>
        <fullName evidence="3">BON domain-containing protein</fullName>
    </submittedName>
</protein>
<dbReference type="PROSITE" id="PS50914">
    <property type="entry name" value="BON"/>
    <property type="match status" value="1"/>
</dbReference>
<dbReference type="Pfam" id="PF04972">
    <property type="entry name" value="BON"/>
    <property type="match status" value="1"/>
</dbReference>
<dbReference type="Proteomes" id="UP000194469">
    <property type="component" value="Unassembled WGS sequence"/>
</dbReference>
<gene>
    <name evidence="3" type="ORF">SAMN06295984_1938</name>
</gene>
<accession>A0A1Y6FQF7</accession>
<evidence type="ECO:0000256" key="1">
    <source>
        <dbReference type="SAM" id="MobiDB-lite"/>
    </source>
</evidence>
<feature type="compositionally biased region" description="Basic and acidic residues" evidence="1">
    <location>
        <begin position="197"/>
        <end position="208"/>
    </location>
</feature>
<sequence>MADYDEREQLWDYSDNSNYDDRSDVVGGRSRARRTARAGALYDREADYDDRVRQAARYRGSYERRPLGGYGRMPRRDDGWGRRDADMEYYGRGARGEDYRGGDYRGDDYRGEGRGDGGLSSSRWWPSEFGFPPASGYPRDRGGYPRSGERASHRDTDRDERGFFERAGDEVMSWFGDREASERREIDHRGRGPKNYRRSDERIRDDVNDRLSDDRWVDASDVSVDVGEGEVTLSGEVSDRYAKRRAEDCAEAVSGVRHVQNNLRYRSSAARGAAAEDASA</sequence>
<reference evidence="4" key="1">
    <citation type="submission" date="2017-04" db="EMBL/GenBank/DDBJ databases">
        <authorList>
            <person name="Varghese N."/>
            <person name="Submissions S."/>
        </authorList>
    </citation>
    <scope>NUCLEOTIDE SEQUENCE [LARGE SCALE GENOMIC DNA]</scope>
    <source>
        <strain evidence="4">UI2</strain>
    </source>
</reference>
<feature type="compositionally biased region" description="Basic and acidic residues" evidence="1">
    <location>
        <begin position="94"/>
        <end position="115"/>
    </location>
</feature>
<dbReference type="PANTHER" id="PTHR34606:SF15">
    <property type="entry name" value="BON DOMAIN-CONTAINING PROTEIN"/>
    <property type="match status" value="1"/>
</dbReference>
<dbReference type="PANTHER" id="PTHR34606">
    <property type="entry name" value="BON DOMAIN-CONTAINING PROTEIN"/>
    <property type="match status" value="1"/>
</dbReference>
<organism evidence="3 4">
    <name type="scientific">Sphingopyxis terrae subsp. ummariensis</name>
    <dbReference type="NCBI Taxonomy" id="429001"/>
    <lineage>
        <taxon>Bacteria</taxon>
        <taxon>Pseudomonadati</taxon>
        <taxon>Pseudomonadota</taxon>
        <taxon>Alphaproteobacteria</taxon>
        <taxon>Sphingomonadales</taxon>
        <taxon>Sphingomonadaceae</taxon>
        <taxon>Sphingopyxis</taxon>
    </lineage>
</organism>
<name>A0A1Y6FQF7_9SPHN</name>
<keyword evidence="4" id="KW-1185">Reference proteome</keyword>
<proteinExistence type="predicted"/>
<dbReference type="AlphaFoldDB" id="A0A1Y6FQF7"/>
<evidence type="ECO:0000313" key="3">
    <source>
        <dbReference type="EMBL" id="SMQ76496.1"/>
    </source>
</evidence>
<dbReference type="SMART" id="SM00749">
    <property type="entry name" value="BON"/>
    <property type="match status" value="1"/>
</dbReference>
<dbReference type="InterPro" id="IPR047800">
    <property type="entry name" value="SWFGD_dom"/>
</dbReference>
<dbReference type="InterPro" id="IPR014004">
    <property type="entry name" value="Transpt-assoc_nodulatn_dom_bac"/>
</dbReference>
<feature type="region of interest" description="Disordered" evidence="1">
    <location>
        <begin position="176"/>
        <end position="208"/>
    </location>
</feature>
<evidence type="ECO:0000313" key="4">
    <source>
        <dbReference type="Proteomes" id="UP000194469"/>
    </source>
</evidence>
<feature type="region of interest" description="Disordered" evidence="1">
    <location>
        <begin position="1"/>
        <end position="37"/>
    </location>
</feature>
<dbReference type="InterPro" id="IPR007055">
    <property type="entry name" value="BON_dom"/>
</dbReference>
<dbReference type="Gene3D" id="3.30.1340.30">
    <property type="match status" value="1"/>
</dbReference>
<feature type="compositionally biased region" description="Basic and acidic residues" evidence="1">
    <location>
        <begin position="176"/>
        <end position="190"/>
    </location>
</feature>
<feature type="region of interest" description="Disordered" evidence="1">
    <location>
        <begin position="64"/>
        <end position="162"/>
    </location>
</feature>
<evidence type="ECO:0000259" key="2">
    <source>
        <dbReference type="PROSITE" id="PS50914"/>
    </source>
</evidence>
<feature type="compositionally biased region" description="Basic and acidic residues" evidence="1">
    <location>
        <begin position="74"/>
        <end position="86"/>
    </location>
</feature>
<feature type="compositionally biased region" description="Basic and acidic residues" evidence="1">
    <location>
        <begin position="138"/>
        <end position="162"/>
    </location>
</feature>
<dbReference type="GeneID" id="303001594"/>
<dbReference type="NCBIfam" id="NF033157">
    <property type="entry name" value="SWFGD_domain"/>
    <property type="match status" value="1"/>
</dbReference>
<feature type="domain" description="BON" evidence="2">
    <location>
        <begin position="199"/>
        <end position="267"/>
    </location>
</feature>